<gene>
    <name evidence="2" type="ORF">SAMN02745217_04045</name>
</gene>
<evidence type="ECO:0000313" key="3">
    <source>
        <dbReference type="Proteomes" id="UP000184612"/>
    </source>
</evidence>
<protein>
    <submittedName>
        <fullName evidence="2">DNA-binding transcriptional regulator, XRE-family HTH domain</fullName>
    </submittedName>
</protein>
<sequence>MSYEHFGVFLRELRESRNLTREQLAKDICTPKQIYRIEKGDFEPSLYLLNQLSIKFNMDLNEYFKMYFSVNTIIGFEGIQALNNAIAKGDMGLIKSLAEKYEKHKDFKKGENLQHIYYAKAICAAFEENYTSSLNHCLKGIMIENPSFTLDSIRKSTYSNVGLSIISCMGLDYISLNREDIGLKILFDLLYTLENYVLSSPYPMYQASQFSKKIYQNTLNNLSYQLLNEEKYEKAEELIEKGIDFSIQENSLRFLPGLFFMKFKLLYKQGYFEKAKEIYAQMRCLYTITKQTMVLEEMDNSIKEDYPEIFKDTGTDTNTDN</sequence>
<dbReference type="InterPro" id="IPR001387">
    <property type="entry name" value="Cro/C1-type_HTH"/>
</dbReference>
<dbReference type="PROSITE" id="PS50943">
    <property type="entry name" value="HTH_CROC1"/>
    <property type="match status" value="1"/>
</dbReference>
<feature type="domain" description="HTH cro/C1-type" evidence="1">
    <location>
        <begin position="10"/>
        <end position="63"/>
    </location>
</feature>
<dbReference type="InterPro" id="IPR053163">
    <property type="entry name" value="HTH-type_regulator_Rgg"/>
</dbReference>
<name>A0A1M7YL26_9FIRM</name>
<dbReference type="PANTHER" id="PTHR37038">
    <property type="entry name" value="TRANSCRIPTIONAL REGULATOR-RELATED"/>
    <property type="match status" value="1"/>
</dbReference>
<dbReference type="STRING" id="1121345.SAMN02745217_04045"/>
<dbReference type="SUPFAM" id="SSF47413">
    <property type="entry name" value="lambda repressor-like DNA-binding domains"/>
    <property type="match status" value="1"/>
</dbReference>
<dbReference type="Pfam" id="PF01381">
    <property type="entry name" value="HTH_3"/>
    <property type="match status" value="1"/>
</dbReference>
<reference evidence="2 3" key="1">
    <citation type="submission" date="2016-12" db="EMBL/GenBank/DDBJ databases">
        <authorList>
            <person name="Song W.-J."/>
            <person name="Kurnit D.M."/>
        </authorList>
    </citation>
    <scope>NUCLEOTIDE SEQUENCE [LARGE SCALE GENOMIC DNA]</scope>
    <source>
        <strain evidence="2 3">DSM 12503</strain>
    </source>
</reference>
<proteinExistence type="predicted"/>
<dbReference type="SUPFAM" id="SSF48452">
    <property type="entry name" value="TPR-like"/>
    <property type="match status" value="1"/>
</dbReference>
<dbReference type="AlphaFoldDB" id="A0A1M7YL26"/>
<dbReference type="SMART" id="SM00530">
    <property type="entry name" value="HTH_XRE"/>
    <property type="match status" value="1"/>
</dbReference>
<dbReference type="EMBL" id="FRFD01000013">
    <property type="protein sequence ID" value="SHO53296.1"/>
    <property type="molecule type" value="Genomic_DNA"/>
</dbReference>
<dbReference type="CDD" id="cd00093">
    <property type="entry name" value="HTH_XRE"/>
    <property type="match status" value="1"/>
</dbReference>
<dbReference type="InterPro" id="IPR011990">
    <property type="entry name" value="TPR-like_helical_dom_sf"/>
</dbReference>
<accession>A0A1M7YL26</accession>
<dbReference type="GO" id="GO:0003677">
    <property type="term" value="F:DNA binding"/>
    <property type="evidence" value="ECO:0007669"/>
    <property type="project" value="UniProtKB-KW"/>
</dbReference>
<evidence type="ECO:0000259" key="1">
    <source>
        <dbReference type="PROSITE" id="PS50943"/>
    </source>
</evidence>
<organism evidence="2 3">
    <name type="scientific">Anaerocolumna xylanovorans DSM 12503</name>
    <dbReference type="NCBI Taxonomy" id="1121345"/>
    <lineage>
        <taxon>Bacteria</taxon>
        <taxon>Bacillati</taxon>
        <taxon>Bacillota</taxon>
        <taxon>Clostridia</taxon>
        <taxon>Lachnospirales</taxon>
        <taxon>Lachnospiraceae</taxon>
        <taxon>Anaerocolumna</taxon>
    </lineage>
</organism>
<keyword evidence="2" id="KW-0238">DNA-binding</keyword>
<dbReference type="Gene3D" id="1.25.40.10">
    <property type="entry name" value="Tetratricopeptide repeat domain"/>
    <property type="match status" value="1"/>
</dbReference>
<dbReference type="PANTHER" id="PTHR37038:SF14">
    <property type="entry name" value="TRANSCRIPTIONAL ACTIVATOR"/>
    <property type="match status" value="1"/>
</dbReference>
<dbReference type="InterPro" id="IPR010982">
    <property type="entry name" value="Lambda_DNA-bd_dom_sf"/>
</dbReference>
<keyword evidence="3" id="KW-1185">Reference proteome</keyword>
<evidence type="ECO:0000313" key="2">
    <source>
        <dbReference type="EMBL" id="SHO53296.1"/>
    </source>
</evidence>
<dbReference type="Proteomes" id="UP000184612">
    <property type="component" value="Unassembled WGS sequence"/>
</dbReference>
<dbReference type="RefSeq" id="WP_073590679.1">
    <property type="nucleotide sequence ID" value="NZ_FRFD01000013.1"/>
</dbReference>